<evidence type="ECO:0000256" key="1">
    <source>
        <dbReference type="ARBA" id="ARBA00004496"/>
    </source>
</evidence>
<accession>A0A8C4RJR9</accession>
<comment type="subcellular location">
    <subcellularLocation>
        <location evidence="1">Cytoplasm</location>
    </subcellularLocation>
</comment>
<evidence type="ECO:0008006" key="5">
    <source>
        <dbReference type="Google" id="ProtNLM"/>
    </source>
</evidence>
<keyword evidence="4" id="KW-1185">Reference proteome</keyword>
<proteinExistence type="predicted"/>
<protein>
    <recommendedName>
        <fullName evidence="5">Tektin</fullName>
    </recommendedName>
</protein>
<dbReference type="GO" id="GO:0005929">
    <property type="term" value="C:cilium"/>
    <property type="evidence" value="ECO:0007669"/>
    <property type="project" value="UniProtKB-ARBA"/>
</dbReference>
<keyword evidence="2" id="KW-0963">Cytoplasm</keyword>
<reference evidence="3" key="3">
    <citation type="submission" date="2025-09" db="UniProtKB">
        <authorList>
            <consortium name="Ensembl"/>
        </authorList>
    </citation>
    <scope>IDENTIFICATION</scope>
</reference>
<dbReference type="Ensembl" id="ENSECRT00000002628.1">
    <property type="protein sequence ID" value="ENSECRP00000002588.1"/>
    <property type="gene ID" value="ENSECRG00000001768.1"/>
</dbReference>
<dbReference type="GO" id="GO:0005737">
    <property type="term" value="C:cytoplasm"/>
    <property type="evidence" value="ECO:0007669"/>
    <property type="project" value="UniProtKB-SubCell"/>
</dbReference>
<sequence>MPLQPLPIATVTIGPQTWCNESLRAIQLANTLVQKSESPTKVKTKTYRDYRSQSCDTYIKPLEKGTITDEAHRALGQENEYQRPCTAPQEYLQTSQKISWPLPFLRVFCADESNHVALAYMRDVRLVVSELRQLTACVNEEVKRLIRGRESLEKALACLRKDILMNQQSIYMRTFRPAINEKEHDGADTLLDMERKQLSYLKFELETVLKETKDQQQTLCTCRKNLLTCVSERSRVLDLIPNAVLDTSTTVSLNKDLLK</sequence>
<name>A0A8C4RJR9_ERPCA</name>
<reference evidence="3" key="2">
    <citation type="submission" date="2025-08" db="UniProtKB">
        <authorList>
            <consortium name="Ensembl"/>
        </authorList>
    </citation>
    <scope>IDENTIFICATION</scope>
</reference>
<dbReference type="PANTHER" id="PTHR35081">
    <property type="entry name" value="COILED-COIL DOMAIN-CONTAINING PROTEIN 105"/>
    <property type="match status" value="1"/>
</dbReference>
<evidence type="ECO:0000256" key="2">
    <source>
        <dbReference type="ARBA" id="ARBA00022490"/>
    </source>
</evidence>
<dbReference type="InterPro" id="IPR038949">
    <property type="entry name" value="TEKTL1"/>
</dbReference>
<dbReference type="InterPro" id="IPR048256">
    <property type="entry name" value="Tektin-like"/>
</dbReference>
<dbReference type="PANTHER" id="PTHR35081:SF1">
    <property type="entry name" value="COILED-COIL DOMAIN-CONTAINING PROTEIN 105"/>
    <property type="match status" value="1"/>
</dbReference>
<dbReference type="AlphaFoldDB" id="A0A8C4RJR9"/>
<reference evidence="3" key="1">
    <citation type="submission" date="2021-06" db="EMBL/GenBank/DDBJ databases">
        <authorList>
            <consortium name="Wellcome Sanger Institute Data Sharing"/>
        </authorList>
    </citation>
    <scope>NUCLEOTIDE SEQUENCE [LARGE SCALE GENOMIC DNA]</scope>
</reference>
<evidence type="ECO:0000313" key="4">
    <source>
        <dbReference type="Proteomes" id="UP000694620"/>
    </source>
</evidence>
<dbReference type="Pfam" id="PF03148">
    <property type="entry name" value="Tektin"/>
    <property type="match status" value="1"/>
</dbReference>
<organism evidence="3 4">
    <name type="scientific">Erpetoichthys calabaricus</name>
    <name type="common">Rope fish</name>
    <name type="synonym">Calamoichthys calabaricus</name>
    <dbReference type="NCBI Taxonomy" id="27687"/>
    <lineage>
        <taxon>Eukaryota</taxon>
        <taxon>Metazoa</taxon>
        <taxon>Chordata</taxon>
        <taxon>Craniata</taxon>
        <taxon>Vertebrata</taxon>
        <taxon>Euteleostomi</taxon>
        <taxon>Actinopterygii</taxon>
        <taxon>Polypteriformes</taxon>
        <taxon>Polypteridae</taxon>
        <taxon>Erpetoichthys</taxon>
    </lineage>
</organism>
<dbReference type="GeneTree" id="ENSGT00940000181793"/>
<dbReference type="Proteomes" id="UP000694620">
    <property type="component" value="Chromosome 1"/>
</dbReference>
<evidence type="ECO:0000313" key="3">
    <source>
        <dbReference type="Ensembl" id="ENSECRP00000002588.1"/>
    </source>
</evidence>